<keyword evidence="7" id="KW-1185">Reference proteome</keyword>
<dbReference type="SUPFAM" id="SSF52402">
    <property type="entry name" value="Adenine nucleotide alpha hydrolases-like"/>
    <property type="match status" value="1"/>
</dbReference>
<proteinExistence type="inferred from homology"/>
<dbReference type="InterPro" id="IPR014729">
    <property type="entry name" value="Rossmann-like_a/b/a_fold"/>
</dbReference>
<evidence type="ECO:0000256" key="1">
    <source>
        <dbReference type="ARBA" id="ARBA00008791"/>
    </source>
</evidence>
<keyword evidence="3" id="KW-0067">ATP-binding</keyword>
<keyword evidence="2" id="KW-0547">Nucleotide-binding</keyword>
<accession>A0A518DP12</accession>
<dbReference type="CDD" id="cd00293">
    <property type="entry name" value="USP-like"/>
    <property type="match status" value="1"/>
</dbReference>
<dbReference type="EMBL" id="CP036433">
    <property type="protein sequence ID" value="QDU93577.1"/>
    <property type="molecule type" value="Genomic_DNA"/>
</dbReference>
<organism evidence="6 7">
    <name type="scientific">Lignipirellula cremea</name>
    <dbReference type="NCBI Taxonomy" id="2528010"/>
    <lineage>
        <taxon>Bacteria</taxon>
        <taxon>Pseudomonadati</taxon>
        <taxon>Planctomycetota</taxon>
        <taxon>Planctomycetia</taxon>
        <taxon>Pirellulales</taxon>
        <taxon>Pirellulaceae</taxon>
        <taxon>Lignipirellula</taxon>
    </lineage>
</organism>
<sequence length="151" mass="16493">MKFRKILFPTDFSHTGDAAMAVATALARDSEAELLIVHVEEAPPTYEGALYYGMVMPDTAAQQQMLDSVRPTDTRVACRRFLLEGPPAQALVQFAAEEGVDLIVMGTHGRTGLSRLLMGSVAEEVIRHSKVPVLSLRHDAQMLVEDESPAD</sequence>
<comment type="subcellular location">
    <subcellularLocation>
        <location evidence="4">Cytoplasm</location>
    </subcellularLocation>
</comment>
<gene>
    <name evidence="6" type="ORF">Pla8534_13570</name>
</gene>
<dbReference type="PIRSF" id="PIRSF006276">
    <property type="entry name" value="UspA"/>
    <property type="match status" value="1"/>
</dbReference>
<evidence type="ECO:0000313" key="7">
    <source>
        <dbReference type="Proteomes" id="UP000317648"/>
    </source>
</evidence>
<comment type="similarity">
    <text evidence="1 4">Belongs to the universal stress protein A family.</text>
</comment>
<dbReference type="PANTHER" id="PTHR46268">
    <property type="entry name" value="STRESS RESPONSE PROTEIN NHAX"/>
    <property type="match status" value="1"/>
</dbReference>
<dbReference type="GO" id="GO:0005737">
    <property type="term" value="C:cytoplasm"/>
    <property type="evidence" value="ECO:0007669"/>
    <property type="project" value="UniProtKB-SubCell"/>
</dbReference>
<keyword evidence="4" id="KW-0963">Cytoplasm</keyword>
<dbReference type="PRINTS" id="PR01438">
    <property type="entry name" value="UNVRSLSTRESS"/>
</dbReference>
<dbReference type="AlphaFoldDB" id="A0A518DP12"/>
<evidence type="ECO:0000256" key="2">
    <source>
        <dbReference type="ARBA" id="ARBA00022741"/>
    </source>
</evidence>
<dbReference type="KEGG" id="lcre:Pla8534_13570"/>
<evidence type="ECO:0000313" key="6">
    <source>
        <dbReference type="EMBL" id="QDU93577.1"/>
    </source>
</evidence>
<dbReference type="PANTHER" id="PTHR46268:SF27">
    <property type="entry name" value="UNIVERSAL STRESS PROTEIN RV2623"/>
    <property type="match status" value="1"/>
</dbReference>
<dbReference type="OrthoDB" id="9788959at2"/>
<feature type="domain" description="UspA" evidence="5">
    <location>
        <begin position="3"/>
        <end position="134"/>
    </location>
</feature>
<dbReference type="GO" id="GO:0005524">
    <property type="term" value="F:ATP binding"/>
    <property type="evidence" value="ECO:0007669"/>
    <property type="project" value="UniProtKB-KW"/>
</dbReference>
<dbReference type="InterPro" id="IPR006016">
    <property type="entry name" value="UspA"/>
</dbReference>
<dbReference type="RefSeq" id="WP_145050508.1">
    <property type="nucleotide sequence ID" value="NZ_CP036433.1"/>
</dbReference>
<dbReference type="Pfam" id="PF00582">
    <property type="entry name" value="Usp"/>
    <property type="match status" value="1"/>
</dbReference>
<evidence type="ECO:0000256" key="3">
    <source>
        <dbReference type="ARBA" id="ARBA00022840"/>
    </source>
</evidence>
<dbReference type="InterPro" id="IPR006015">
    <property type="entry name" value="Universal_stress_UspA"/>
</dbReference>
<dbReference type="Proteomes" id="UP000317648">
    <property type="component" value="Chromosome"/>
</dbReference>
<protein>
    <recommendedName>
        <fullName evidence="4">Universal stress protein</fullName>
    </recommendedName>
</protein>
<evidence type="ECO:0000259" key="5">
    <source>
        <dbReference type="Pfam" id="PF00582"/>
    </source>
</evidence>
<name>A0A518DP12_9BACT</name>
<dbReference type="Gene3D" id="3.40.50.620">
    <property type="entry name" value="HUPs"/>
    <property type="match status" value="1"/>
</dbReference>
<evidence type="ECO:0000256" key="4">
    <source>
        <dbReference type="PIRNR" id="PIRNR006276"/>
    </source>
</evidence>
<reference evidence="6 7" key="1">
    <citation type="submission" date="2019-02" db="EMBL/GenBank/DDBJ databases">
        <title>Deep-cultivation of Planctomycetes and their phenomic and genomic characterization uncovers novel biology.</title>
        <authorList>
            <person name="Wiegand S."/>
            <person name="Jogler M."/>
            <person name="Boedeker C."/>
            <person name="Pinto D."/>
            <person name="Vollmers J."/>
            <person name="Rivas-Marin E."/>
            <person name="Kohn T."/>
            <person name="Peeters S.H."/>
            <person name="Heuer A."/>
            <person name="Rast P."/>
            <person name="Oberbeckmann S."/>
            <person name="Bunk B."/>
            <person name="Jeske O."/>
            <person name="Meyerdierks A."/>
            <person name="Storesund J.E."/>
            <person name="Kallscheuer N."/>
            <person name="Luecker S."/>
            <person name="Lage O.M."/>
            <person name="Pohl T."/>
            <person name="Merkel B.J."/>
            <person name="Hornburger P."/>
            <person name="Mueller R.-W."/>
            <person name="Bruemmer F."/>
            <person name="Labrenz M."/>
            <person name="Spormann A.M."/>
            <person name="Op den Camp H."/>
            <person name="Overmann J."/>
            <person name="Amann R."/>
            <person name="Jetten M.S.M."/>
            <person name="Mascher T."/>
            <person name="Medema M.H."/>
            <person name="Devos D.P."/>
            <person name="Kaster A.-K."/>
            <person name="Ovreas L."/>
            <person name="Rohde M."/>
            <person name="Galperin M.Y."/>
            <person name="Jogler C."/>
        </authorList>
    </citation>
    <scope>NUCLEOTIDE SEQUENCE [LARGE SCALE GENOMIC DNA]</scope>
    <source>
        <strain evidence="6 7">Pla85_3_4</strain>
    </source>
</reference>